<keyword evidence="2" id="KW-1185">Reference proteome</keyword>
<protein>
    <submittedName>
        <fullName evidence="1">Uncharacterized protein</fullName>
    </submittedName>
</protein>
<name>A0ACC0WNE9_9STRA</name>
<reference evidence="1 2" key="1">
    <citation type="journal article" date="2022" name="bioRxiv">
        <title>The genome of the oomycete Peronosclerospora sorghi, a cosmopolitan pathogen of maize and sorghum, is inflated with dispersed pseudogenes.</title>
        <authorList>
            <person name="Fletcher K."/>
            <person name="Martin F."/>
            <person name="Isakeit T."/>
            <person name="Cavanaugh K."/>
            <person name="Magill C."/>
            <person name="Michelmore R."/>
        </authorList>
    </citation>
    <scope>NUCLEOTIDE SEQUENCE [LARGE SCALE GENOMIC DNA]</scope>
    <source>
        <strain evidence="1">P6</strain>
    </source>
</reference>
<dbReference type="EMBL" id="CM047590">
    <property type="protein sequence ID" value="KAI9919428.1"/>
    <property type="molecule type" value="Genomic_DNA"/>
</dbReference>
<dbReference type="Proteomes" id="UP001163321">
    <property type="component" value="Chromosome 11"/>
</dbReference>
<organism evidence="1 2">
    <name type="scientific">Peronosclerospora sorghi</name>
    <dbReference type="NCBI Taxonomy" id="230839"/>
    <lineage>
        <taxon>Eukaryota</taxon>
        <taxon>Sar</taxon>
        <taxon>Stramenopiles</taxon>
        <taxon>Oomycota</taxon>
        <taxon>Peronosporomycetes</taxon>
        <taxon>Peronosporales</taxon>
        <taxon>Peronosporaceae</taxon>
        <taxon>Peronosclerospora</taxon>
    </lineage>
</organism>
<comment type="caution">
    <text evidence="1">The sequence shown here is derived from an EMBL/GenBank/DDBJ whole genome shotgun (WGS) entry which is preliminary data.</text>
</comment>
<sequence length="199" mass="22641">MHFVSEVSGPSLIVGQTHFRQAAILNLKVRTDLGDRGAARIAKDIGHFAKVAHADEIRTCTENPRRIDRRTRHVLAPRGTSLSEETIIATIASSVHHFPLFLEEEQRCPQATKAVNHFIRMYDIAASTEMARNRLHCALYVREQERRRQASLVLADIVLHDPLQGIRVQSRCGTHTRARASHALFWIQHIQLITPMMVY</sequence>
<proteinExistence type="predicted"/>
<evidence type="ECO:0000313" key="2">
    <source>
        <dbReference type="Proteomes" id="UP001163321"/>
    </source>
</evidence>
<gene>
    <name evidence="1" type="ORF">PsorP6_017480</name>
</gene>
<evidence type="ECO:0000313" key="1">
    <source>
        <dbReference type="EMBL" id="KAI9919428.1"/>
    </source>
</evidence>
<accession>A0ACC0WNE9</accession>